<protein>
    <recommendedName>
        <fullName evidence="5">alpha-amylase</fullName>
        <ecNumber evidence="5">3.2.1.1</ecNumber>
    </recommendedName>
</protein>
<dbReference type="GO" id="GO:0005975">
    <property type="term" value="P:carbohydrate metabolic process"/>
    <property type="evidence" value="ECO:0007669"/>
    <property type="project" value="InterPro"/>
</dbReference>
<keyword evidence="8" id="KW-0106">Calcium</keyword>
<dbReference type="GO" id="GO:0004556">
    <property type="term" value="F:alpha-amylase activity"/>
    <property type="evidence" value="ECO:0007669"/>
    <property type="project" value="UniProtKB-EC"/>
</dbReference>
<sequence>MKQQCLLLALLLGVAAANYNDPRCRDGRSVVVHLFNWKWTDIAAECERFLGPKGYCGVQVSPPNEHRIVGGRPWWERYQPVSYKLESRSGNRGQFIDMVNRCNAVGVIIYVDAVINHMCGADAGEGTGTGGSYYNTGSQDFSGVPFSAFDFNQCGCGACCSGSCGIESYNDANQVRNCRLVGLLDLALGNNYVRGKVIDYMKDLTNIGVAGFRVDAVKHMWPGDLQAIYGSVGDVFYANEVIDLGGEAVGVGDYLHLGRVTEFRYCNFMGQAFRKHFPLRDLRTFGSSWGMMADGSAFVFVDNHDNQRGHGAGGDIILTYQESRIYKMATAFALAWPYGFARIMSSYDFGSDTDVGPPSNGDEIASVPINADDSCGGGWICEHRWRQIYNMAAFRNVAGGTGVDNWWDNGSHQIAFSRGNRAFIAITNEGNLNASLQTGLSPGNYCDIISGNKNGNSCSGKTITVNGDGTANINIGGGDEDPMVAIHADSKV</sequence>
<evidence type="ECO:0000256" key="2">
    <source>
        <dbReference type="ARBA" id="ARBA00001913"/>
    </source>
</evidence>
<evidence type="ECO:0000256" key="5">
    <source>
        <dbReference type="ARBA" id="ARBA00012595"/>
    </source>
</evidence>
<evidence type="ECO:0000256" key="11">
    <source>
        <dbReference type="ARBA" id="ARBA00023295"/>
    </source>
</evidence>
<dbReference type="SMART" id="SM00632">
    <property type="entry name" value="Aamy_C"/>
    <property type="match status" value="1"/>
</dbReference>
<evidence type="ECO:0000256" key="13">
    <source>
        <dbReference type="SAM" id="SignalP"/>
    </source>
</evidence>
<dbReference type="InterPro" id="IPR006046">
    <property type="entry name" value="Alpha_amylase"/>
</dbReference>
<keyword evidence="11" id="KW-0326">Glycosidase</keyword>
<evidence type="ECO:0000259" key="15">
    <source>
        <dbReference type="SMART" id="SM00642"/>
    </source>
</evidence>
<dbReference type="Gene3D" id="3.20.20.80">
    <property type="entry name" value="Glycosidases"/>
    <property type="match status" value="1"/>
</dbReference>
<evidence type="ECO:0000256" key="10">
    <source>
        <dbReference type="ARBA" id="ARBA00023277"/>
    </source>
</evidence>
<evidence type="ECO:0000256" key="4">
    <source>
        <dbReference type="ARBA" id="ARBA00008061"/>
    </source>
</evidence>
<dbReference type="EC" id="3.2.1.1" evidence="5"/>
<dbReference type="EMBL" id="KM577675">
    <property type="protein sequence ID" value="AIZ77504.1"/>
    <property type="molecule type" value="mRNA"/>
</dbReference>
<dbReference type="InterPro" id="IPR031319">
    <property type="entry name" value="A-amylase_C"/>
</dbReference>
<dbReference type="Gene3D" id="2.60.40.1180">
    <property type="entry name" value="Golgi alpha-mannosidase II"/>
    <property type="match status" value="1"/>
</dbReference>
<evidence type="ECO:0000256" key="3">
    <source>
        <dbReference type="ARBA" id="ARBA00001923"/>
    </source>
</evidence>
<dbReference type="Pfam" id="PF02806">
    <property type="entry name" value="Alpha-amylase_C"/>
    <property type="match status" value="1"/>
</dbReference>
<evidence type="ECO:0000256" key="12">
    <source>
        <dbReference type="RuleBase" id="RU003615"/>
    </source>
</evidence>
<dbReference type="SUPFAM" id="SSF51011">
    <property type="entry name" value="Glycosyl hydrolase domain"/>
    <property type="match status" value="1"/>
</dbReference>
<organism evidence="16">
    <name type="scientific">Platynereis dumerilii</name>
    <name type="common">Dumeril's clam worm</name>
    <dbReference type="NCBI Taxonomy" id="6359"/>
    <lineage>
        <taxon>Eukaryota</taxon>
        <taxon>Metazoa</taxon>
        <taxon>Spiralia</taxon>
        <taxon>Lophotrochozoa</taxon>
        <taxon>Annelida</taxon>
        <taxon>Polychaeta</taxon>
        <taxon>Errantia</taxon>
        <taxon>Phyllodocida</taxon>
        <taxon>Nereididae</taxon>
        <taxon>Platynereis</taxon>
    </lineage>
</organism>
<accession>A0A0A7MAB5</accession>
<dbReference type="PANTHER" id="PTHR43447">
    <property type="entry name" value="ALPHA-AMYLASE"/>
    <property type="match status" value="1"/>
</dbReference>
<feature type="domain" description="Alpha-amylase C-terminal" evidence="14">
    <location>
        <begin position="404"/>
        <end position="491"/>
    </location>
</feature>
<feature type="chain" id="PRO_5002041524" description="alpha-amylase" evidence="13">
    <location>
        <begin position="18"/>
        <end position="492"/>
    </location>
</feature>
<evidence type="ECO:0000256" key="1">
    <source>
        <dbReference type="ARBA" id="ARBA00000548"/>
    </source>
</evidence>
<dbReference type="GO" id="GO:0046872">
    <property type="term" value="F:metal ion binding"/>
    <property type="evidence" value="ECO:0007669"/>
    <property type="project" value="UniProtKB-KW"/>
</dbReference>
<feature type="domain" description="Glycosyl hydrolase family 13 catalytic" evidence="15">
    <location>
        <begin position="29"/>
        <end position="395"/>
    </location>
</feature>
<comment type="cofactor">
    <cofactor evidence="2">
        <name>Ca(2+)</name>
        <dbReference type="ChEBI" id="CHEBI:29108"/>
    </cofactor>
</comment>
<name>A0A0A7MAB5_PLADU</name>
<dbReference type="AlphaFoldDB" id="A0A0A7MAB5"/>
<evidence type="ECO:0000256" key="9">
    <source>
        <dbReference type="ARBA" id="ARBA00023214"/>
    </source>
</evidence>
<dbReference type="InterPro" id="IPR006048">
    <property type="entry name" value="A-amylase/branching_C"/>
</dbReference>
<keyword evidence="9" id="KW-0868">Chloride</keyword>
<evidence type="ECO:0000259" key="14">
    <source>
        <dbReference type="SMART" id="SM00632"/>
    </source>
</evidence>
<comment type="similarity">
    <text evidence="4 12">Belongs to the glycosyl hydrolase 13 family.</text>
</comment>
<keyword evidence="13" id="KW-0732">Signal</keyword>
<dbReference type="CDD" id="cd11317">
    <property type="entry name" value="AmyAc_bac_euk_AmyA"/>
    <property type="match status" value="1"/>
</dbReference>
<comment type="catalytic activity">
    <reaction evidence="1">
        <text>Endohydrolysis of (1-&gt;4)-alpha-D-glucosidic linkages in polysaccharides containing three or more (1-&gt;4)-alpha-linked D-glucose units.</text>
        <dbReference type="EC" id="3.2.1.1"/>
    </reaction>
</comment>
<dbReference type="SMART" id="SM00642">
    <property type="entry name" value="Aamy"/>
    <property type="match status" value="1"/>
</dbReference>
<keyword evidence="7" id="KW-0378">Hydrolase</keyword>
<dbReference type="InterPro" id="IPR017853">
    <property type="entry name" value="GH"/>
</dbReference>
<evidence type="ECO:0000256" key="8">
    <source>
        <dbReference type="ARBA" id="ARBA00022837"/>
    </source>
</evidence>
<dbReference type="SUPFAM" id="SSF51445">
    <property type="entry name" value="(Trans)glycosidases"/>
    <property type="match status" value="1"/>
</dbReference>
<feature type="signal peptide" evidence="13">
    <location>
        <begin position="1"/>
        <end position="17"/>
    </location>
</feature>
<keyword evidence="10" id="KW-0119">Carbohydrate metabolism</keyword>
<reference evidence="16" key="1">
    <citation type="journal article" date="2015" name="Front. Zool.">
        <title>Myoinhibitory peptide regulates feeding in the marine annelid Platynereis.</title>
        <authorList>
            <person name="Williams E.A."/>
            <person name="Conzelmann M."/>
            <person name="Jekely G."/>
        </authorList>
    </citation>
    <scope>NUCLEOTIDE SEQUENCE</scope>
</reference>
<evidence type="ECO:0000313" key="16">
    <source>
        <dbReference type="EMBL" id="AIZ77504.1"/>
    </source>
</evidence>
<dbReference type="InterPro" id="IPR013780">
    <property type="entry name" value="Glyco_hydro_b"/>
</dbReference>
<proteinExistence type="evidence at transcript level"/>
<comment type="cofactor">
    <cofactor evidence="3">
        <name>chloride</name>
        <dbReference type="ChEBI" id="CHEBI:17996"/>
    </cofactor>
</comment>
<evidence type="ECO:0000256" key="6">
    <source>
        <dbReference type="ARBA" id="ARBA00022723"/>
    </source>
</evidence>
<dbReference type="PRINTS" id="PR00110">
    <property type="entry name" value="ALPHAAMYLASE"/>
</dbReference>
<keyword evidence="6" id="KW-0479">Metal-binding</keyword>
<dbReference type="InterPro" id="IPR006047">
    <property type="entry name" value="GH13_cat_dom"/>
</dbReference>
<dbReference type="SMR" id="A0A0A7MAB5"/>
<evidence type="ECO:0000256" key="7">
    <source>
        <dbReference type="ARBA" id="ARBA00022801"/>
    </source>
</evidence>